<gene>
    <name evidence="1" type="ORF">H3H32_34740</name>
</gene>
<sequence>MNELDDLLSFYQGRCLPDTAFTISKWASTNNLRQCVKIALTTARAGNKASLKTLRQIRERLLILENPLTQQQQVVSQQNPRR</sequence>
<dbReference type="KEGG" id="sfol:H3H32_34740"/>
<name>A0A7G5GVU4_9BACT</name>
<dbReference type="Proteomes" id="UP000515369">
    <property type="component" value="Chromosome"/>
</dbReference>
<protein>
    <submittedName>
        <fullName evidence="1">Uncharacterized protein</fullName>
    </submittedName>
</protein>
<dbReference type="AlphaFoldDB" id="A0A7G5GVU4"/>
<dbReference type="RefSeq" id="WP_182460275.1">
    <property type="nucleotide sequence ID" value="NZ_CP059732.1"/>
</dbReference>
<proteinExistence type="predicted"/>
<evidence type="ECO:0000313" key="2">
    <source>
        <dbReference type="Proteomes" id="UP000515369"/>
    </source>
</evidence>
<accession>A0A7G5GVU4</accession>
<evidence type="ECO:0000313" key="1">
    <source>
        <dbReference type="EMBL" id="QMW02986.1"/>
    </source>
</evidence>
<dbReference type="EMBL" id="CP059732">
    <property type="protein sequence ID" value="QMW02986.1"/>
    <property type="molecule type" value="Genomic_DNA"/>
</dbReference>
<reference evidence="1 2" key="1">
    <citation type="submission" date="2020-07" db="EMBL/GenBank/DDBJ databases">
        <title>Spirosoma foliorum sp. nov., isolated from the leaves on the Nejang mountain Korea, Republic of.</title>
        <authorList>
            <person name="Ho H."/>
            <person name="Lee Y.-J."/>
            <person name="Nurcahyanto D.-A."/>
            <person name="Kim S.-G."/>
        </authorList>
    </citation>
    <scope>NUCLEOTIDE SEQUENCE [LARGE SCALE GENOMIC DNA]</scope>
    <source>
        <strain evidence="1 2">PL0136</strain>
    </source>
</reference>
<keyword evidence="2" id="KW-1185">Reference proteome</keyword>
<organism evidence="1 2">
    <name type="scientific">Spirosoma foliorum</name>
    <dbReference type="NCBI Taxonomy" id="2710596"/>
    <lineage>
        <taxon>Bacteria</taxon>
        <taxon>Pseudomonadati</taxon>
        <taxon>Bacteroidota</taxon>
        <taxon>Cytophagia</taxon>
        <taxon>Cytophagales</taxon>
        <taxon>Cytophagaceae</taxon>
        <taxon>Spirosoma</taxon>
    </lineage>
</organism>